<feature type="region of interest" description="Disordered" evidence="1">
    <location>
        <begin position="206"/>
        <end position="236"/>
    </location>
</feature>
<gene>
    <name evidence="2" type="ORF">DM02DRAFT_577481</name>
</gene>
<feature type="non-terminal residue" evidence="2">
    <location>
        <position position="260"/>
    </location>
</feature>
<dbReference type="OrthoDB" id="5424348at2759"/>
<name>A0A2V1CYZ1_9PLEO</name>
<feature type="region of interest" description="Disordered" evidence="1">
    <location>
        <begin position="241"/>
        <end position="260"/>
    </location>
</feature>
<evidence type="ECO:0000313" key="3">
    <source>
        <dbReference type="Proteomes" id="UP000244855"/>
    </source>
</evidence>
<feature type="region of interest" description="Disordered" evidence="1">
    <location>
        <begin position="150"/>
        <end position="189"/>
    </location>
</feature>
<dbReference type="AlphaFoldDB" id="A0A2V1CYZ1"/>
<evidence type="ECO:0000256" key="1">
    <source>
        <dbReference type="SAM" id="MobiDB-lite"/>
    </source>
</evidence>
<dbReference type="EMBL" id="KZ806023">
    <property type="protein sequence ID" value="PVH90948.1"/>
    <property type="molecule type" value="Genomic_DNA"/>
</dbReference>
<sequence length="260" mass="29187">MEKDAKMSARSRIDHSRLPPPRTREPLHLPPRRLPRRILRHSWTDEEVNLIAYLRLYQNWSLDQIRKKHFPSSSKSAISHVLSRTSVEDRLYRASIVASMTASASSNTPNQAPTQPSSSRIGLSKLSTRSNLSTTQTSNNIETITLLSSNSEDEDSAVVDNNTASRYNLRPNRSPNFREGKPPCSIDRTRFPHFSRAYENHLKLRTVSDKDYLPPSHSPTPESSDRSPSVVSSQLSDASSLDLFGLEARPISPPEQSSSV</sequence>
<reference evidence="2 3" key="1">
    <citation type="journal article" date="2018" name="Sci. Rep.">
        <title>Comparative genomics provides insights into the lifestyle and reveals functional heterogeneity of dark septate endophytic fungi.</title>
        <authorList>
            <person name="Knapp D.G."/>
            <person name="Nemeth J.B."/>
            <person name="Barry K."/>
            <person name="Hainaut M."/>
            <person name="Henrissat B."/>
            <person name="Johnson J."/>
            <person name="Kuo A."/>
            <person name="Lim J.H.P."/>
            <person name="Lipzen A."/>
            <person name="Nolan M."/>
            <person name="Ohm R.A."/>
            <person name="Tamas L."/>
            <person name="Grigoriev I.V."/>
            <person name="Spatafora J.W."/>
            <person name="Nagy L.G."/>
            <person name="Kovacs G.M."/>
        </authorList>
    </citation>
    <scope>NUCLEOTIDE SEQUENCE [LARGE SCALE GENOMIC DNA]</scope>
    <source>
        <strain evidence="2 3">DSE2036</strain>
    </source>
</reference>
<feature type="region of interest" description="Disordered" evidence="1">
    <location>
        <begin position="1"/>
        <end position="29"/>
    </location>
</feature>
<proteinExistence type="predicted"/>
<feature type="compositionally biased region" description="Polar residues" evidence="1">
    <location>
        <begin position="159"/>
        <end position="175"/>
    </location>
</feature>
<keyword evidence="3" id="KW-1185">Reference proteome</keyword>
<feature type="compositionally biased region" description="Basic and acidic residues" evidence="1">
    <location>
        <begin position="1"/>
        <end position="27"/>
    </location>
</feature>
<organism evidence="2 3">
    <name type="scientific">Periconia macrospinosa</name>
    <dbReference type="NCBI Taxonomy" id="97972"/>
    <lineage>
        <taxon>Eukaryota</taxon>
        <taxon>Fungi</taxon>
        <taxon>Dikarya</taxon>
        <taxon>Ascomycota</taxon>
        <taxon>Pezizomycotina</taxon>
        <taxon>Dothideomycetes</taxon>
        <taxon>Pleosporomycetidae</taxon>
        <taxon>Pleosporales</taxon>
        <taxon>Massarineae</taxon>
        <taxon>Periconiaceae</taxon>
        <taxon>Periconia</taxon>
    </lineage>
</organism>
<accession>A0A2V1CYZ1</accession>
<feature type="compositionally biased region" description="Low complexity" evidence="1">
    <location>
        <begin position="226"/>
        <end position="236"/>
    </location>
</feature>
<protein>
    <submittedName>
        <fullName evidence="2">Uncharacterized protein</fullName>
    </submittedName>
</protein>
<dbReference type="Proteomes" id="UP000244855">
    <property type="component" value="Unassembled WGS sequence"/>
</dbReference>
<feature type="region of interest" description="Disordered" evidence="1">
    <location>
        <begin position="100"/>
        <end position="137"/>
    </location>
</feature>
<evidence type="ECO:0000313" key="2">
    <source>
        <dbReference type="EMBL" id="PVH90948.1"/>
    </source>
</evidence>